<organism evidence="4 5">
    <name type="scientific">Vigna unguiculata</name>
    <name type="common">Cowpea</name>
    <dbReference type="NCBI Taxonomy" id="3917"/>
    <lineage>
        <taxon>Eukaryota</taxon>
        <taxon>Viridiplantae</taxon>
        <taxon>Streptophyta</taxon>
        <taxon>Embryophyta</taxon>
        <taxon>Tracheophyta</taxon>
        <taxon>Spermatophyta</taxon>
        <taxon>Magnoliopsida</taxon>
        <taxon>eudicotyledons</taxon>
        <taxon>Gunneridae</taxon>
        <taxon>Pentapetalae</taxon>
        <taxon>rosids</taxon>
        <taxon>fabids</taxon>
        <taxon>Fabales</taxon>
        <taxon>Fabaceae</taxon>
        <taxon>Papilionoideae</taxon>
        <taxon>50 kb inversion clade</taxon>
        <taxon>NPAAA clade</taxon>
        <taxon>indigoferoid/millettioid clade</taxon>
        <taxon>Phaseoleae</taxon>
        <taxon>Vigna</taxon>
    </lineage>
</organism>
<feature type="region of interest" description="Disordered" evidence="2">
    <location>
        <begin position="941"/>
        <end position="960"/>
    </location>
</feature>
<feature type="compositionally biased region" description="Polar residues" evidence="2">
    <location>
        <begin position="862"/>
        <end position="882"/>
    </location>
</feature>
<evidence type="ECO:0000313" key="5">
    <source>
        <dbReference type="Proteomes" id="UP000501690"/>
    </source>
</evidence>
<feature type="compositionally biased region" description="Acidic residues" evidence="2">
    <location>
        <begin position="389"/>
        <end position="406"/>
    </location>
</feature>
<gene>
    <name evidence="4" type="ORF">DEO72_LG4g1799</name>
</gene>
<dbReference type="Gene3D" id="3.40.50.1820">
    <property type="entry name" value="alpha/beta hydrolase"/>
    <property type="match status" value="2"/>
</dbReference>
<dbReference type="GO" id="GO:0016787">
    <property type="term" value="F:hydrolase activity"/>
    <property type="evidence" value="ECO:0007669"/>
    <property type="project" value="UniProtKB-KW"/>
</dbReference>
<evidence type="ECO:0000256" key="2">
    <source>
        <dbReference type="SAM" id="MobiDB-lite"/>
    </source>
</evidence>
<keyword evidence="1" id="KW-0378">Hydrolase</keyword>
<feature type="domain" description="Fungal lipase-type" evidence="3">
    <location>
        <begin position="148"/>
        <end position="285"/>
    </location>
</feature>
<dbReference type="AlphaFoldDB" id="A0A4D6LR16"/>
<feature type="region of interest" description="Disordered" evidence="2">
    <location>
        <begin position="862"/>
        <end position="914"/>
    </location>
</feature>
<feature type="region of interest" description="Disordered" evidence="2">
    <location>
        <begin position="357"/>
        <end position="406"/>
    </location>
</feature>
<dbReference type="EMBL" id="CP039348">
    <property type="protein sequence ID" value="QCD90838.1"/>
    <property type="molecule type" value="Genomic_DNA"/>
</dbReference>
<dbReference type="Pfam" id="PF01764">
    <property type="entry name" value="Lipase_3"/>
    <property type="match status" value="2"/>
</dbReference>
<evidence type="ECO:0000259" key="3">
    <source>
        <dbReference type="Pfam" id="PF01764"/>
    </source>
</evidence>
<dbReference type="PANTHER" id="PTHR46023:SF6">
    <property type="entry name" value="LIPASE CLASS 3 FAMILY PROTEIN"/>
    <property type="match status" value="1"/>
</dbReference>
<dbReference type="CDD" id="cd00519">
    <property type="entry name" value="Lipase_3"/>
    <property type="match status" value="2"/>
</dbReference>
<dbReference type="InterPro" id="IPR002921">
    <property type="entry name" value="Fungal_lipase-type"/>
</dbReference>
<proteinExistence type="predicted"/>
<evidence type="ECO:0000256" key="1">
    <source>
        <dbReference type="ARBA" id="ARBA00022801"/>
    </source>
</evidence>
<keyword evidence="5" id="KW-1185">Reference proteome</keyword>
<evidence type="ECO:0000313" key="4">
    <source>
        <dbReference type="EMBL" id="QCD90838.1"/>
    </source>
</evidence>
<protein>
    <submittedName>
        <fullName evidence="4">Sn1-specific diacylglycerol lipase alpha</fullName>
    </submittedName>
</protein>
<sequence>MILSRVFKGAAVKLERRPAEAPHSLADIVFTLAEAIRFFYAETLGKWHLLDLPRAILFSIMDKTKKSVPMECGERSDCVQLKDPELLKELYELKKCLTRTMLFSKKSFRAFLFAAGFSKEDVLLRKRIARLLKPAFTVIRDKESNCLFVFIRGTQSVRDTLTDAIGAPVSFSPFIYIDGELKQDMVSGYGHRGMVAAARWIKKHCTPILLDELRKNHDYQIKVVGHSLGGGTAALLTYMLREIKQFSSCTCVTFAASVSSELSEFGKPFIISVINDLDIVPTLSASSVHEFIYEGKVKHENILSAARGTITAIGSRLPFASSAKAISDRAVSLGSQVVKRHKQRTQSLLSWSQKRDNVDTLPSSKSDTLAEVSRSSERSYEEIIISESTTDEDDSNFSDEDDDNDEIDEEEQLLSAFQNIITSSASDEELLSQLEKLELQKQENIIPIKEEEVITKDIAEEETIEVNHTEEKDKDERESSIFPSLFAFHWEKMVLSKIKKAAGKLEKRPAEAPKTSMDMVFTLAEAIRFGYGETLGKWNLLDMPRAILYSIMEKGKKTVAIECKEREDCVQLKDPEILKELYEIKKCLTRTKLFSKKRFRSFLFAAGFVKGDVLLRKRRARILKPAFTVIRDKESKCLFVFIRGTRSIKDTLTDAIGAPVSFNHFVCSDGELKRDNVISGHGHRGMVAAARWIKKHCTPKLLDEIRQYPDFQIKIVGHSLGGGTAALLTFMLREIKQFSSCTCVTFGPGMSLYDFFFFFTACMSMKMAEFGKPFITSIINGYDMVPTLSAASVHDFIHEGLDKRKQFIKSAYSAIGSRIPFASAAKTFADRAVSRGTEVVMNSKQRTRSLISWPKRENAAALTSSKSENMAEAAQSSDTSIEVTEELIISEFTSDEDDGTKSSSEGSDDDEMDEEEEKIIAATQNIANDELNEYYKELQLETQEEDNPDINGGKEKEAATEKGIKEAEMKDEVVRSEESAGKAVAKSDKPVRHHLYPPGRILHIVPVPCSSENPKAIDYDDADAKHVALYETGREMYGRLRLSRGMLFDHMTTKYMKVFQQLINQFEKEKFQSGA</sequence>
<reference evidence="4 5" key="1">
    <citation type="submission" date="2019-04" db="EMBL/GenBank/DDBJ databases">
        <title>An improved genome assembly and genetic linkage map for asparagus bean, Vigna unguiculata ssp. sesquipedialis.</title>
        <authorList>
            <person name="Xia Q."/>
            <person name="Zhang R."/>
            <person name="Dong Y."/>
        </authorList>
    </citation>
    <scope>NUCLEOTIDE SEQUENCE [LARGE SCALE GENOMIC DNA]</scope>
    <source>
        <tissue evidence="4">Leaf</tissue>
    </source>
</reference>
<dbReference type="InterPro" id="IPR029058">
    <property type="entry name" value="AB_hydrolase_fold"/>
</dbReference>
<accession>A0A4D6LR16</accession>
<dbReference type="PANTHER" id="PTHR46023">
    <property type="entry name" value="LIPASE CLASS 3 PROTEIN-LIKE"/>
    <property type="match status" value="1"/>
</dbReference>
<dbReference type="SUPFAM" id="SSF53474">
    <property type="entry name" value="alpha/beta-Hydrolases"/>
    <property type="match status" value="2"/>
</dbReference>
<dbReference type="GO" id="GO:0006629">
    <property type="term" value="P:lipid metabolic process"/>
    <property type="evidence" value="ECO:0007669"/>
    <property type="project" value="InterPro"/>
</dbReference>
<feature type="domain" description="Fungal lipase-type" evidence="3">
    <location>
        <begin position="639"/>
        <end position="790"/>
    </location>
</feature>
<dbReference type="Proteomes" id="UP000501690">
    <property type="component" value="Linkage Group LG4"/>
</dbReference>
<name>A0A4D6LR16_VIGUN</name>